<dbReference type="SUPFAM" id="SSF51011">
    <property type="entry name" value="Glycosyl hydrolase domain"/>
    <property type="match status" value="1"/>
</dbReference>
<dbReference type="CDD" id="cd02856">
    <property type="entry name" value="E_set_GDE_Isoamylase_N"/>
    <property type="match status" value="1"/>
</dbReference>
<dbReference type="SUPFAM" id="SSF51445">
    <property type="entry name" value="(Trans)glycosidases"/>
    <property type="match status" value="1"/>
</dbReference>
<dbReference type="Gene3D" id="3.20.20.80">
    <property type="entry name" value="Glycosidases"/>
    <property type="match status" value="1"/>
</dbReference>
<evidence type="ECO:0000256" key="1">
    <source>
        <dbReference type="ARBA" id="ARBA00008061"/>
    </source>
</evidence>
<organism evidence="6">
    <name type="scientific">uncultured Cytophagales bacterium</name>
    <dbReference type="NCBI Taxonomy" id="158755"/>
    <lineage>
        <taxon>Bacteria</taxon>
        <taxon>Pseudomonadati</taxon>
        <taxon>Bacteroidota</taxon>
        <taxon>Sphingobacteriia</taxon>
        <taxon>Sphingobacteriales</taxon>
        <taxon>environmental samples</taxon>
    </lineage>
</organism>
<dbReference type="Gene3D" id="2.60.40.10">
    <property type="entry name" value="Immunoglobulins"/>
    <property type="match status" value="1"/>
</dbReference>
<dbReference type="InterPro" id="IPR013783">
    <property type="entry name" value="Ig-like_fold"/>
</dbReference>
<dbReference type="CDD" id="cd11326">
    <property type="entry name" value="AmyAc_Glg_debranch"/>
    <property type="match status" value="1"/>
</dbReference>
<dbReference type="Pfam" id="PF00128">
    <property type="entry name" value="Alpha-amylase"/>
    <property type="match status" value="1"/>
</dbReference>
<evidence type="ECO:0000256" key="3">
    <source>
        <dbReference type="ARBA" id="ARBA00023295"/>
    </source>
</evidence>
<dbReference type="NCBIfam" id="TIGR02100">
    <property type="entry name" value="glgX_debranch"/>
    <property type="match status" value="1"/>
</dbReference>
<name>A0A6J4KMT8_9SPHI</name>
<evidence type="ECO:0000256" key="4">
    <source>
        <dbReference type="SAM" id="MobiDB-lite"/>
    </source>
</evidence>
<dbReference type="EC" id="3.2.1.196" evidence="6"/>
<reference evidence="6" key="1">
    <citation type="submission" date="2020-02" db="EMBL/GenBank/DDBJ databases">
        <authorList>
            <person name="Meier V. D."/>
        </authorList>
    </citation>
    <scope>NUCLEOTIDE SEQUENCE</scope>
    <source>
        <strain evidence="6">AVDCRST_MAG56</strain>
    </source>
</reference>
<dbReference type="InterPro" id="IPR004193">
    <property type="entry name" value="Glyco_hydro_13_N"/>
</dbReference>
<evidence type="ECO:0000256" key="2">
    <source>
        <dbReference type="ARBA" id="ARBA00022801"/>
    </source>
</evidence>
<dbReference type="InterPro" id="IPR011837">
    <property type="entry name" value="Glycogen_debranch_GlgX"/>
</dbReference>
<dbReference type="SUPFAM" id="SSF81296">
    <property type="entry name" value="E set domains"/>
    <property type="match status" value="1"/>
</dbReference>
<gene>
    <name evidence="6" type="ORF">AVDCRST_MAG56-6129</name>
</gene>
<dbReference type="InterPro" id="IPR017853">
    <property type="entry name" value="GH"/>
</dbReference>
<feature type="domain" description="Glycosyl hydrolase family 13 catalytic" evidence="5">
    <location>
        <begin position="195"/>
        <end position="608"/>
    </location>
</feature>
<dbReference type="Gene3D" id="2.60.40.1180">
    <property type="entry name" value="Golgi alpha-mannosidase II"/>
    <property type="match status" value="1"/>
</dbReference>
<accession>A0A6J4KMT8</accession>
<evidence type="ECO:0000259" key="5">
    <source>
        <dbReference type="SMART" id="SM00642"/>
    </source>
</evidence>
<dbReference type="GO" id="GO:0005980">
    <property type="term" value="P:glycogen catabolic process"/>
    <property type="evidence" value="ECO:0007669"/>
    <property type="project" value="InterPro"/>
</dbReference>
<dbReference type="InterPro" id="IPR013780">
    <property type="entry name" value="Glyco_hydro_b"/>
</dbReference>
<dbReference type="GO" id="GO:0004135">
    <property type="term" value="F:amylo-alpha-1,6-glucosidase activity"/>
    <property type="evidence" value="ECO:0007669"/>
    <property type="project" value="InterPro"/>
</dbReference>
<dbReference type="Pfam" id="PF02922">
    <property type="entry name" value="CBM_48"/>
    <property type="match status" value="1"/>
</dbReference>
<dbReference type="EMBL" id="CADCTQ010000501">
    <property type="protein sequence ID" value="CAA9309244.1"/>
    <property type="molecule type" value="Genomic_DNA"/>
</dbReference>
<dbReference type="SMART" id="SM00642">
    <property type="entry name" value="Aamy"/>
    <property type="match status" value="1"/>
</dbReference>
<comment type="similarity">
    <text evidence="1">Belongs to the glycosyl hydrolase 13 family.</text>
</comment>
<dbReference type="InterPro" id="IPR014756">
    <property type="entry name" value="Ig_E-set"/>
</dbReference>
<dbReference type="PANTHER" id="PTHR43002">
    <property type="entry name" value="GLYCOGEN DEBRANCHING ENZYME"/>
    <property type="match status" value="1"/>
</dbReference>
<protein>
    <submittedName>
        <fullName evidence="6">GH13_11 / GH13 / GH13_10 / GH13_13 / CBM 48 / GH13_37 / GH13_36 / GH13_32</fullName>
        <ecNumber evidence="6">3.2.1.196</ecNumber>
    </submittedName>
</protein>
<feature type="compositionally biased region" description="Basic and acidic residues" evidence="4">
    <location>
        <begin position="506"/>
        <end position="520"/>
    </location>
</feature>
<dbReference type="GO" id="GO:0120549">
    <property type="term" value="F:limit dextrin alpha-1,6-maltotetraose-hydrolase activity"/>
    <property type="evidence" value="ECO:0007669"/>
    <property type="project" value="UniProtKB-EC"/>
</dbReference>
<keyword evidence="2 6" id="KW-0378">Hydrolase</keyword>
<proteinExistence type="inferred from homology"/>
<evidence type="ECO:0000313" key="6">
    <source>
        <dbReference type="EMBL" id="CAA9309244.1"/>
    </source>
</evidence>
<keyword evidence="3 6" id="KW-0326">Glycosidase</keyword>
<dbReference type="InterPro" id="IPR006047">
    <property type="entry name" value="GH13_cat_dom"/>
</dbReference>
<dbReference type="AlphaFoldDB" id="A0A6J4KMT8"/>
<sequence length="743" mass="84596">MKNATEKIAEELELVRTPEKEKKTARPVVPKAWPGKPYPLGATWDGEGVNFALFSENATGVELCLFESPDAEHEYARIKVREQTDYVWHIYIPGLKPGTLYGYRVDGPYEPNIGLRFNKNKLLYDPYAKAISGRIDWSEAMFGYPVLSEDPDRDLQFDALDSAAGMPKSVVIDPSFDWGDDKRPNTPLNTSIIYEMHVKGFTASHPDIPEHLRGTYAAIALPETIEYLKALGITAVELMPIHQFIYDKTLVDKGLSNYWGYNSIGFFAPHSAYSSSGKLGEQVKEFKAMVKTLHKAGIEVILDVVYNHTAEGNHYGPTLCFRGIDNRAYYRLCGNNDHTLRYYNDYTGTGNTLNMLHPRSLQLVMDSLRYWVTEMHVDGFRFDLASALARGLHEVGKLSTFLDTIHQDPIISQVKLIAEPWDVGEGGYQVGNFPVLWAEWNGRYRDCVRDFWRGEESQVAELAYRLTGSSDLYQRTGRLPGASINFVTAHDGFTLQDLVSYNEKHNEANGEDNRDGESHNRSWNCGAEGPTDDPAILALREKQKRNFLATLFFSQGVPMLVMGDEYGRTQGGNNNAYCQDNEISWFNWEWSEEQAAQFNFVQRLIKLRHDYPILHRRKFFHGRPIKGSGISDIRWIRPDGADMTEDEWNTAHVRCLGMLLNGQAMEEYDERGNRIKDDVLLLLINGYWEPITFKLPGREGERDWSVLVDTHREGQPGQKQSYATGKPFMLEARSLVLMCQNVT</sequence>
<feature type="region of interest" description="Disordered" evidence="4">
    <location>
        <begin position="506"/>
        <end position="527"/>
    </location>
</feature>
<dbReference type="InterPro" id="IPR044505">
    <property type="entry name" value="GlgX_Isoamylase_N_E_set"/>
</dbReference>